<dbReference type="InterPro" id="IPR045584">
    <property type="entry name" value="Pilin-like"/>
</dbReference>
<keyword evidence="4" id="KW-0812">Transmembrane</keyword>
<keyword evidence="6" id="KW-0472">Membrane</keyword>
<dbReference type="GO" id="GO:0009279">
    <property type="term" value="C:cell outer membrane"/>
    <property type="evidence" value="ECO:0007669"/>
    <property type="project" value="UniProtKB-SubCell"/>
</dbReference>
<dbReference type="Proteomes" id="UP000742934">
    <property type="component" value="Unassembled WGS sequence"/>
</dbReference>
<dbReference type="GO" id="GO:0009986">
    <property type="term" value="C:cell surface"/>
    <property type="evidence" value="ECO:0007669"/>
    <property type="project" value="UniProtKB-SubCell"/>
</dbReference>
<evidence type="ECO:0000256" key="6">
    <source>
        <dbReference type="ARBA" id="ARBA00023136"/>
    </source>
</evidence>
<evidence type="ECO:0000256" key="3">
    <source>
        <dbReference type="ARBA" id="ARBA00022452"/>
    </source>
</evidence>
<evidence type="ECO:0000256" key="5">
    <source>
        <dbReference type="ARBA" id="ARBA00022729"/>
    </source>
</evidence>
<feature type="signal peptide" evidence="9">
    <location>
        <begin position="1"/>
        <end position="16"/>
    </location>
</feature>
<accession>A0A9Q2WAM0</accession>
<evidence type="ECO:0000313" key="12">
    <source>
        <dbReference type="Proteomes" id="UP000742934"/>
    </source>
</evidence>
<dbReference type="GO" id="GO:0031012">
    <property type="term" value="C:extracellular matrix"/>
    <property type="evidence" value="ECO:0007669"/>
    <property type="project" value="TreeGrafter"/>
</dbReference>
<reference evidence="11" key="1">
    <citation type="submission" date="2021-05" db="EMBL/GenBank/DDBJ databases">
        <title>The batch submission of Enterobacter spp. strains.</title>
        <authorList>
            <person name="Wei L."/>
            <person name="Wang C."/>
            <person name="Feng Y."/>
            <person name="Zong Z."/>
        </authorList>
    </citation>
    <scope>NUCLEOTIDE SEQUENCE</scope>
    <source>
        <strain evidence="11">090086</strain>
    </source>
</reference>
<sequence length="408" mass="41421">MAITVFGILLSSVVKAATPASDVVLSSGQDLETAHSNLQGQVDGLSNDIADVYFNKIPAINQVNSQQDTAINTASSAASTAQDTADQAKTLADKNASHIAASDTVVIEQGKRLTTVEGNQASDHVEILRNAQTANSALTTATANTSAIDNVNSDLQGAKQLLADKAQIAQDTANQADTNANTALIMAGNNSTRLTALENAPKPTNGVDGKDGVDGKNGIDGKDGATGAQGLKGDTGAQGIAGKDGAPGVKGEKGDKGDSIKGDKGDTGAKGDKGDAGKAGSNGITTTITKKEVDTKTINLVKSLNTQTTAQAKDLKAAQQVFAQAQANTNSQFKSLKDEVDSNKKEARSGAASAVAIASMPQVEKDQAVMFSAGVGSFKDEQAVSVGASFHVGSNTIDLPPGLDTRLS</sequence>
<evidence type="ECO:0000256" key="2">
    <source>
        <dbReference type="ARBA" id="ARBA00004442"/>
    </source>
</evidence>
<dbReference type="PANTHER" id="PTHR24023:SF1082">
    <property type="entry name" value="COLLAGEN TRIPLE HELIX REPEAT"/>
    <property type="match status" value="1"/>
</dbReference>
<feature type="region of interest" description="Disordered" evidence="8">
    <location>
        <begin position="196"/>
        <end position="283"/>
    </location>
</feature>
<gene>
    <name evidence="11" type="ORF">KK080_05435</name>
</gene>
<dbReference type="PANTHER" id="PTHR24023">
    <property type="entry name" value="COLLAGEN ALPHA"/>
    <property type="match status" value="1"/>
</dbReference>
<name>A0A9Q2WAM0_9ENTR</name>
<dbReference type="Pfam" id="PF03895">
    <property type="entry name" value="YadA_anchor"/>
    <property type="match status" value="1"/>
</dbReference>
<evidence type="ECO:0000259" key="10">
    <source>
        <dbReference type="Pfam" id="PF03895"/>
    </source>
</evidence>
<dbReference type="Pfam" id="PF01391">
    <property type="entry name" value="Collagen"/>
    <property type="match status" value="1"/>
</dbReference>
<evidence type="ECO:0000256" key="4">
    <source>
        <dbReference type="ARBA" id="ARBA00022692"/>
    </source>
</evidence>
<comment type="caution">
    <text evidence="11">The sequence shown here is derived from an EMBL/GenBank/DDBJ whole genome shotgun (WGS) entry which is preliminary data.</text>
</comment>
<feature type="compositionally biased region" description="Basic and acidic residues" evidence="8">
    <location>
        <begin position="250"/>
        <end position="276"/>
    </location>
</feature>
<keyword evidence="5 9" id="KW-0732">Signal</keyword>
<evidence type="ECO:0000256" key="8">
    <source>
        <dbReference type="SAM" id="MobiDB-lite"/>
    </source>
</evidence>
<dbReference type="AlphaFoldDB" id="A0A9Q2WAM0"/>
<dbReference type="SUPFAM" id="SSF54523">
    <property type="entry name" value="Pili subunits"/>
    <property type="match status" value="1"/>
</dbReference>
<evidence type="ECO:0000256" key="1">
    <source>
        <dbReference type="ARBA" id="ARBA00004241"/>
    </source>
</evidence>
<keyword evidence="7" id="KW-0998">Cell outer membrane</keyword>
<dbReference type="Gene3D" id="3.30.1300.30">
    <property type="entry name" value="GSPII I/J protein-like"/>
    <property type="match status" value="1"/>
</dbReference>
<protein>
    <submittedName>
        <fullName evidence="11">YadA-like family protein</fullName>
    </submittedName>
</protein>
<feature type="chain" id="PRO_5040401575" evidence="9">
    <location>
        <begin position="17"/>
        <end position="408"/>
    </location>
</feature>
<keyword evidence="3" id="KW-1134">Transmembrane beta strand</keyword>
<evidence type="ECO:0000313" key="11">
    <source>
        <dbReference type="EMBL" id="MBT1776263.1"/>
    </source>
</evidence>
<feature type="domain" description="Trimeric autotransporter adhesin YadA-like C-terminal membrane anchor" evidence="10">
    <location>
        <begin position="361"/>
        <end position="395"/>
    </location>
</feature>
<evidence type="ECO:0000256" key="7">
    <source>
        <dbReference type="ARBA" id="ARBA00023237"/>
    </source>
</evidence>
<dbReference type="InterPro" id="IPR008160">
    <property type="entry name" value="Collagen"/>
</dbReference>
<comment type="subcellular location">
    <subcellularLocation>
        <location evidence="2">Cell outer membrane</location>
    </subcellularLocation>
    <subcellularLocation>
        <location evidence="1">Cell surface</location>
    </subcellularLocation>
</comment>
<dbReference type="InterPro" id="IPR005594">
    <property type="entry name" value="YadA_C"/>
</dbReference>
<dbReference type="EMBL" id="JAHEVK010000004">
    <property type="protein sequence ID" value="MBT1776263.1"/>
    <property type="molecule type" value="Genomic_DNA"/>
</dbReference>
<proteinExistence type="predicted"/>
<dbReference type="InterPro" id="IPR050149">
    <property type="entry name" value="Collagen_superfamily"/>
</dbReference>
<dbReference type="GO" id="GO:0005615">
    <property type="term" value="C:extracellular space"/>
    <property type="evidence" value="ECO:0007669"/>
    <property type="project" value="TreeGrafter"/>
</dbReference>
<feature type="compositionally biased region" description="Basic and acidic residues" evidence="8">
    <location>
        <begin position="208"/>
        <end position="223"/>
    </location>
</feature>
<organism evidence="11 12">
    <name type="scientific">Enterobacter hormaechei subsp. hoffmannii</name>
    <dbReference type="NCBI Taxonomy" id="1812934"/>
    <lineage>
        <taxon>Bacteria</taxon>
        <taxon>Pseudomonadati</taxon>
        <taxon>Pseudomonadota</taxon>
        <taxon>Gammaproteobacteria</taxon>
        <taxon>Enterobacterales</taxon>
        <taxon>Enterobacteriaceae</taxon>
        <taxon>Enterobacter</taxon>
        <taxon>Enterobacter cloacae complex</taxon>
    </lineage>
</organism>
<evidence type="ECO:0000256" key="9">
    <source>
        <dbReference type="SAM" id="SignalP"/>
    </source>
</evidence>